<feature type="transmembrane region" description="Helical" evidence="8">
    <location>
        <begin position="413"/>
        <end position="434"/>
    </location>
</feature>
<accession>W0HSH1</accession>
<evidence type="ECO:0000313" key="10">
    <source>
        <dbReference type="Proteomes" id="UP000019028"/>
    </source>
</evidence>
<evidence type="ECO:0000256" key="7">
    <source>
        <dbReference type="ARBA" id="ARBA00049663"/>
    </source>
</evidence>
<reference evidence="9 10" key="1">
    <citation type="journal article" date="2014" name="Genome Biol. Evol.">
        <title>Genome degeneration and adaptation in a nascent stage of symbiosis.</title>
        <authorList>
            <person name="Oakeson K.F."/>
            <person name="Gil R."/>
            <person name="Clayton A.L."/>
            <person name="Dunn D.M."/>
            <person name="von Niederhausern A.C."/>
            <person name="Hamil C."/>
            <person name="Aoyagi A."/>
            <person name="Duval B."/>
            <person name="Baca A."/>
            <person name="Silva F.J."/>
            <person name="Vallier A."/>
            <person name="Jackson D.G."/>
            <person name="Latorre A."/>
            <person name="Weiss R.B."/>
            <person name="Heddi A."/>
            <person name="Moya A."/>
            <person name="Dale C."/>
        </authorList>
    </citation>
    <scope>NUCLEOTIDE SEQUENCE [LARGE SCALE GENOMIC DNA]</scope>
    <source>
        <strain evidence="9 10">HS1</strain>
    </source>
</reference>
<dbReference type="PANTHER" id="PTHR30354">
    <property type="entry name" value="GNT FAMILY GLUCONATE TRANSPORTER"/>
    <property type="match status" value="1"/>
</dbReference>
<evidence type="ECO:0000256" key="1">
    <source>
        <dbReference type="ARBA" id="ARBA00004651"/>
    </source>
</evidence>
<dbReference type="PANTHER" id="PTHR30354:SF22">
    <property type="entry name" value="HIGH-AFFINITY GLUCONATE TRANSPORTER"/>
    <property type="match status" value="1"/>
</dbReference>
<feature type="transmembrane region" description="Helical" evidence="8">
    <location>
        <begin position="58"/>
        <end position="76"/>
    </location>
</feature>
<dbReference type="GO" id="GO:0015128">
    <property type="term" value="F:gluconate transmembrane transporter activity"/>
    <property type="evidence" value="ECO:0007669"/>
    <property type="project" value="InterPro"/>
</dbReference>
<dbReference type="PIRSF" id="PIRSF002746">
    <property type="entry name" value="Gluconate_transporter"/>
    <property type="match status" value="1"/>
</dbReference>
<dbReference type="InterPro" id="IPR003474">
    <property type="entry name" value="Glcn_transporter"/>
</dbReference>
<feature type="transmembrane region" description="Helical" evidence="8">
    <location>
        <begin position="295"/>
        <end position="312"/>
    </location>
</feature>
<dbReference type="NCBIfam" id="TIGR00791">
    <property type="entry name" value="gntP"/>
    <property type="match status" value="1"/>
</dbReference>
<feature type="transmembrane region" description="Helical" evidence="8">
    <location>
        <begin position="222"/>
        <end position="241"/>
    </location>
</feature>
<dbReference type="EMBL" id="CP006569">
    <property type="protein sequence ID" value="AHF75452.1"/>
    <property type="molecule type" value="Genomic_DNA"/>
</dbReference>
<keyword evidence="6 8" id="KW-0472">Membrane</keyword>
<keyword evidence="3" id="KW-1003">Cell membrane</keyword>
<dbReference type="Proteomes" id="UP000019028">
    <property type="component" value="Chromosome"/>
</dbReference>
<feature type="transmembrane region" description="Helical" evidence="8">
    <location>
        <begin position="175"/>
        <end position="193"/>
    </location>
</feature>
<dbReference type="NCBIfam" id="NF011560">
    <property type="entry name" value="PRK14984.1"/>
    <property type="match status" value="1"/>
</dbReference>
<feature type="transmembrane region" description="Helical" evidence="8">
    <location>
        <begin position="349"/>
        <end position="370"/>
    </location>
</feature>
<comment type="similarity">
    <text evidence="7">Belongs to the GntP permease family.</text>
</comment>
<dbReference type="PATRIC" id="fig|1239307.3.peg.365"/>
<dbReference type="RefSeq" id="WP_025420604.1">
    <property type="nucleotide sequence ID" value="NZ_CP006569.1"/>
</dbReference>
<dbReference type="HOGENOM" id="CLU_027949_0_0_6"/>
<sequence>MPLFIVAIGVALLLLLMIRFKLNGFIALILVALAVGVLQGMPVNKVIGSIKNGVGGTLGSLALIMGFGAMLGKLLADCGGAQRIATTLIDKFGQRYIQWAVVLTGFTVGFALFYEIGFVLMLPLVFSIAANARISLLYVGVPMAAALSVTHGFLPPHPGPTAIAAIFHADMGKTLLYGTILAIPTVILAGPVYSQFLRHIDKPVPEGLYNPKKFTEQEMPSFAVSVWTSLVPVVLMALRAITEMLLPAGNPILAYTEFFGDPIMATLIAVLIAIFTFGLNRGRSMDDVMGTITDSIKIIAMMLLIIGGGGAFKQVLVDSGVDKYIASLMEGSTISPLLLAWTIAATLRIALGSATVAAITAGGIAAPLIATTGVSPELMVIAVGSGSVIFSHVNDPGFWLFKEYFNLTIGETIRSWSVLETIIAVSGLVGCLLLNMVI</sequence>
<feature type="transmembrane region" description="Helical" evidence="8">
    <location>
        <begin position="324"/>
        <end position="343"/>
    </location>
</feature>
<keyword evidence="2" id="KW-0813">Transport</keyword>
<dbReference type="OrthoDB" id="9787129at2"/>
<dbReference type="AlphaFoldDB" id="W0HSH1"/>
<evidence type="ECO:0000256" key="3">
    <source>
        <dbReference type="ARBA" id="ARBA00022475"/>
    </source>
</evidence>
<feature type="transmembrane region" description="Helical" evidence="8">
    <location>
        <begin position="96"/>
        <end position="129"/>
    </location>
</feature>
<feature type="transmembrane region" description="Helical" evidence="8">
    <location>
        <begin position="377"/>
        <end position="393"/>
    </location>
</feature>
<keyword evidence="4 8" id="KW-0812">Transmembrane</keyword>
<evidence type="ECO:0000313" key="9">
    <source>
        <dbReference type="EMBL" id="AHF75452.1"/>
    </source>
</evidence>
<protein>
    <submittedName>
        <fullName evidence="9">High-affinity gluconate transport protein</fullName>
    </submittedName>
</protein>
<evidence type="ECO:0000256" key="4">
    <source>
        <dbReference type="ARBA" id="ARBA00022692"/>
    </source>
</evidence>
<evidence type="ECO:0000256" key="2">
    <source>
        <dbReference type="ARBA" id="ARBA00022448"/>
    </source>
</evidence>
<organism evidence="9 10">
    <name type="scientific">Sodalis praecaptivus</name>
    <dbReference type="NCBI Taxonomy" id="1239307"/>
    <lineage>
        <taxon>Bacteria</taxon>
        <taxon>Pseudomonadati</taxon>
        <taxon>Pseudomonadota</taxon>
        <taxon>Gammaproteobacteria</taxon>
        <taxon>Enterobacterales</taxon>
        <taxon>Bruguierivoracaceae</taxon>
        <taxon>Sodalis</taxon>
    </lineage>
</organism>
<dbReference type="GO" id="GO:0005886">
    <property type="term" value="C:plasma membrane"/>
    <property type="evidence" value="ECO:0007669"/>
    <property type="project" value="UniProtKB-SubCell"/>
</dbReference>
<feature type="transmembrane region" description="Helical" evidence="8">
    <location>
        <begin position="253"/>
        <end position="275"/>
    </location>
</feature>
<proteinExistence type="inferred from homology"/>
<keyword evidence="5 8" id="KW-1133">Transmembrane helix</keyword>
<keyword evidence="10" id="KW-1185">Reference proteome</keyword>
<evidence type="ECO:0000256" key="6">
    <source>
        <dbReference type="ARBA" id="ARBA00023136"/>
    </source>
</evidence>
<evidence type="ECO:0000256" key="5">
    <source>
        <dbReference type="ARBA" id="ARBA00022989"/>
    </source>
</evidence>
<gene>
    <name evidence="9" type="primary">gntT</name>
    <name evidence="9" type="ORF">Sant_0347</name>
</gene>
<name>W0HSH1_9GAMM</name>
<dbReference type="KEGG" id="sod:Sant_0347"/>
<feature type="transmembrane region" description="Helical" evidence="8">
    <location>
        <begin position="135"/>
        <end position="154"/>
    </location>
</feature>
<evidence type="ECO:0000256" key="8">
    <source>
        <dbReference type="SAM" id="Phobius"/>
    </source>
</evidence>
<comment type="subcellular location">
    <subcellularLocation>
        <location evidence="1">Cell membrane</location>
        <topology evidence="1">Multi-pass membrane protein</topology>
    </subcellularLocation>
</comment>
<dbReference type="Pfam" id="PF02447">
    <property type="entry name" value="GntP_permease"/>
    <property type="match status" value="1"/>
</dbReference>